<dbReference type="Proteomes" id="UP000263627">
    <property type="component" value="Chromosome"/>
</dbReference>
<evidence type="ECO:0000256" key="1">
    <source>
        <dbReference type="SAM" id="MobiDB-lite"/>
    </source>
</evidence>
<reference evidence="3" key="2">
    <citation type="submission" date="2021-07" db="EMBL/GenBank/DDBJ databases">
        <authorList>
            <consortium name="Clinical and Environmental Microbiology Branch: Whole genome sequencing antimicrobial resistance pathogens in the healthcare setting"/>
        </authorList>
    </citation>
    <scope>NUCLEOTIDE SEQUENCE</scope>
    <source>
        <strain evidence="3">2021DK-00049</strain>
        <strain evidence="4">2023GN-00102</strain>
    </source>
</reference>
<evidence type="ECO:0000313" key="3">
    <source>
        <dbReference type="EMBL" id="EHT9942370.1"/>
    </source>
</evidence>
<gene>
    <name evidence="2" type="ORF">AM363_11315</name>
    <name evidence="3" type="ORF">KY227_005574</name>
    <name evidence="4" type="ORF">PQQ21_004921</name>
</gene>
<dbReference type="GeneID" id="87001964"/>
<evidence type="ECO:0000313" key="4">
    <source>
        <dbReference type="EMBL" id="EMN4147571.1"/>
    </source>
</evidence>
<accession>A0AAD2SLG3</accession>
<name>A0AAD2SLG3_CITFR</name>
<dbReference type="EMBL" id="ABBJDF010000082">
    <property type="protein sequence ID" value="EHT9942370.1"/>
    <property type="molecule type" value="Genomic_DNA"/>
</dbReference>
<sequence length="80" mass="9129">MSTWEQIRKANKARGMKPNGLYNKPKKSPLSDTPPVGEALKEVIQDYIRDYKSTKGERPTTAHLNNKYSIRATSNFYKGL</sequence>
<protein>
    <submittedName>
        <fullName evidence="3">Uncharacterized protein</fullName>
    </submittedName>
</protein>
<feature type="region of interest" description="Disordered" evidence="1">
    <location>
        <begin position="1"/>
        <end position="36"/>
    </location>
</feature>
<reference evidence="2 5" key="1">
    <citation type="submission" date="2018-09" db="EMBL/GenBank/DDBJ databases">
        <title>Whole genome sequencing of Citrobacter freundii AR_0116.</title>
        <authorList>
            <person name="Conlan S."/>
            <person name="Thomas P.J."/>
            <person name="Mullikin J."/>
            <person name="Frank K.M."/>
            <person name="Segre J.A."/>
        </authorList>
    </citation>
    <scope>NUCLEOTIDE SEQUENCE [LARGE SCALE GENOMIC DNA]</scope>
    <source>
        <strain evidence="2 5">AR_0116</strain>
    </source>
</reference>
<evidence type="ECO:0000313" key="2">
    <source>
        <dbReference type="EMBL" id="AXZ47500.1"/>
    </source>
</evidence>
<dbReference type="EMBL" id="CP032184">
    <property type="protein sequence ID" value="AXZ47500.1"/>
    <property type="molecule type" value="Genomic_DNA"/>
</dbReference>
<evidence type="ECO:0000313" key="5">
    <source>
        <dbReference type="Proteomes" id="UP000263627"/>
    </source>
</evidence>
<dbReference type="EMBL" id="ABKLER030000032">
    <property type="protein sequence ID" value="EMN4147571.1"/>
    <property type="molecule type" value="Genomic_DNA"/>
</dbReference>
<dbReference type="AlphaFoldDB" id="A0AAD2SLG3"/>
<proteinExistence type="predicted"/>
<dbReference type="RefSeq" id="WP_003845471.1">
    <property type="nucleotide sequence ID" value="NZ_CAKNEP010000020.1"/>
</dbReference>
<organism evidence="3">
    <name type="scientific">Citrobacter freundii</name>
    <dbReference type="NCBI Taxonomy" id="546"/>
    <lineage>
        <taxon>Bacteria</taxon>
        <taxon>Pseudomonadati</taxon>
        <taxon>Pseudomonadota</taxon>
        <taxon>Gammaproteobacteria</taxon>
        <taxon>Enterobacterales</taxon>
        <taxon>Enterobacteriaceae</taxon>
        <taxon>Citrobacter</taxon>
        <taxon>Citrobacter freundii complex</taxon>
    </lineage>
</organism>